<dbReference type="Proteomes" id="UP000828390">
    <property type="component" value="Unassembled WGS sequence"/>
</dbReference>
<accession>A0A9D4J6E3</accession>
<dbReference type="AlphaFoldDB" id="A0A9D4J6E3"/>
<name>A0A9D4J6E3_DREPO</name>
<comment type="caution">
    <text evidence="1">The sequence shown here is derived from an EMBL/GenBank/DDBJ whole genome shotgun (WGS) entry which is preliminary data.</text>
</comment>
<evidence type="ECO:0000313" key="1">
    <source>
        <dbReference type="EMBL" id="KAH3800165.1"/>
    </source>
</evidence>
<reference evidence="1" key="2">
    <citation type="submission" date="2020-11" db="EMBL/GenBank/DDBJ databases">
        <authorList>
            <person name="McCartney M.A."/>
            <person name="Auch B."/>
            <person name="Kono T."/>
            <person name="Mallez S."/>
            <person name="Becker A."/>
            <person name="Gohl D.M."/>
            <person name="Silverstein K.A.T."/>
            <person name="Koren S."/>
            <person name="Bechman K.B."/>
            <person name="Herman A."/>
            <person name="Abrahante J.E."/>
            <person name="Garbe J."/>
        </authorList>
    </citation>
    <scope>NUCLEOTIDE SEQUENCE</scope>
    <source>
        <strain evidence="1">Duluth1</strain>
        <tissue evidence="1">Whole animal</tissue>
    </source>
</reference>
<reference evidence="1" key="1">
    <citation type="journal article" date="2019" name="bioRxiv">
        <title>The Genome of the Zebra Mussel, Dreissena polymorpha: A Resource for Invasive Species Research.</title>
        <authorList>
            <person name="McCartney M.A."/>
            <person name="Auch B."/>
            <person name="Kono T."/>
            <person name="Mallez S."/>
            <person name="Zhang Y."/>
            <person name="Obille A."/>
            <person name="Becker A."/>
            <person name="Abrahante J.E."/>
            <person name="Garbe J."/>
            <person name="Badalamenti J.P."/>
            <person name="Herman A."/>
            <person name="Mangelson H."/>
            <person name="Liachko I."/>
            <person name="Sullivan S."/>
            <person name="Sone E.D."/>
            <person name="Koren S."/>
            <person name="Silverstein K.A.T."/>
            <person name="Beckman K.B."/>
            <person name="Gohl D.M."/>
        </authorList>
    </citation>
    <scope>NUCLEOTIDE SEQUENCE</scope>
    <source>
        <strain evidence="1">Duluth1</strain>
        <tissue evidence="1">Whole animal</tissue>
    </source>
</reference>
<sequence length="112" mass="12604">MTDASKEGWVAHLEPLSLTVSGLWSHQESHLHINNLERRAFFLAVSHFQSHLRDSCVMVSTDKHSGTGWNTFSLPVSGNQVVSRLEDFLARVYFLSSTTTFLTSYTDVSKES</sequence>
<proteinExistence type="predicted"/>
<gene>
    <name evidence="1" type="ORF">DPMN_153794</name>
</gene>
<organism evidence="1 2">
    <name type="scientific">Dreissena polymorpha</name>
    <name type="common">Zebra mussel</name>
    <name type="synonym">Mytilus polymorpha</name>
    <dbReference type="NCBI Taxonomy" id="45954"/>
    <lineage>
        <taxon>Eukaryota</taxon>
        <taxon>Metazoa</taxon>
        <taxon>Spiralia</taxon>
        <taxon>Lophotrochozoa</taxon>
        <taxon>Mollusca</taxon>
        <taxon>Bivalvia</taxon>
        <taxon>Autobranchia</taxon>
        <taxon>Heteroconchia</taxon>
        <taxon>Euheterodonta</taxon>
        <taxon>Imparidentia</taxon>
        <taxon>Neoheterodontei</taxon>
        <taxon>Myida</taxon>
        <taxon>Dreissenoidea</taxon>
        <taxon>Dreissenidae</taxon>
        <taxon>Dreissena</taxon>
    </lineage>
</organism>
<evidence type="ECO:0000313" key="2">
    <source>
        <dbReference type="Proteomes" id="UP000828390"/>
    </source>
</evidence>
<keyword evidence="2" id="KW-1185">Reference proteome</keyword>
<dbReference type="EMBL" id="JAIWYP010000007">
    <property type="protein sequence ID" value="KAH3800165.1"/>
    <property type="molecule type" value="Genomic_DNA"/>
</dbReference>
<protein>
    <submittedName>
        <fullName evidence="1">Uncharacterized protein</fullName>
    </submittedName>
</protein>